<evidence type="ECO:0000313" key="2">
    <source>
        <dbReference type="Proteomes" id="UP001057452"/>
    </source>
</evidence>
<dbReference type="Proteomes" id="UP001057452">
    <property type="component" value="Chromosome 19"/>
</dbReference>
<organism evidence="1 2">
    <name type="scientific">Chaenocephalus aceratus</name>
    <name type="common">Blackfin icefish</name>
    <name type="synonym">Chaenichthys aceratus</name>
    <dbReference type="NCBI Taxonomy" id="36190"/>
    <lineage>
        <taxon>Eukaryota</taxon>
        <taxon>Metazoa</taxon>
        <taxon>Chordata</taxon>
        <taxon>Craniata</taxon>
        <taxon>Vertebrata</taxon>
        <taxon>Euteleostomi</taxon>
        <taxon>Actinopterygii</taxon>
        <taxon>Neopterygii</taxon>
        <taxon>Teleostei</taxon>
        <taxon>Neoteleostei</taxon>
        <taxon>Acanthomorphata</taxon>
        <taxon>Eupercaria</taxon>
        <taxon>Perciformes</taxon>
        <taxon>Notothenioidei</taxon>
        <taxon>Channichthyidae</taxon>
        <taxon>Chaenocephalus</taxon>
    </lineage>
</organism>
<protein>
    <submittedName>
        <fullName evidence="1">Uncharacterized protein</fullName>
    </submittedName>
</protein>
<reference evidence="1" key="1">
    <citation type="submission" date="2022-05" db="EMBL/GenBank/DDBJ databases">
        <title>Chromosome-level genome of Chaenocephalus aceratus.</title>
        <authorList>
            <person name="Park H."/>
        </authorList>
    </citation>
    <scope>NUCLEOTIDE SEQUENCE</scope>
    <source>
        <strain evidence="1">KU_202001</strain>
    </source>
</reference>
<accession>A0ACB9W3W8</accession>
<comment type="caution">
    <text evidence="1">The sequence shown here is derived from an EMBL/GenBank/DDBJ whole genome shotgun (WGS) entry which is preliminary data.</text>
</comment>
<keyword evidence="2" id="KW-1185">Reference proteome</keyword>
<gene>
    <name evidence="1" type="ORF">KUCAC02_027408</name>
</gene>
<dbReference type="EMBL" id="CM043803">
    <property type="protein sequence ID" value="KAI4807610.1"/>
    <property type="molecule type" value="Genomic_DNA"/>
</dbReference>
<sequence>MKGPLDIRAGSLLTHSGSIHNKQDPAASVSSRLPLSTYTCSDVPGYGASSSSHDANITNRVTGNKRPVTRAASRTCRPIRHYRALRSSFPPSPHCLQSISSRSQMGLQESNVRVPASSQTRNEYEMIQRGCGKEKTVASRQTELLSL</sequence>
<name>A0ACB9W3W8_CHAAC</name>
<proteinExistence type="predicted"/>
<evidence type="ECO:0000313" key="1">
    <source>
        <dbReference type="EMBL" id="KAI4807610.1"/>
    </source>
</evidence>